<feature type="compositionally biased region" description="Basic and acidic residues" evidence="1">
    <location>
        <begin position="90"/>
        <end position="105"/>
    </location>
</feature>
<sequence>MGALLQQETVPAGSTQPYFLAISNCHEDLGVDKLAKGQGSRAVLRMLKGTASPQVQELAEGGQHEAERRRLPAEAVARGHAAVLGRSWSRSRESLRPLRGGDGERAAAGADKAPAGDPAAGGAGAAVMRGPSIEARWSLLAAPGGSLGRAALIGRASSGTTG</sequence>
<reference evidence="2 3" key="1">
    <citation type="journal article" date="2015" name="Genome Biol. Evol.">
        <title>Comparative Genomics of a Bacterivorous Green Alga Reveals Evolutionary Causalities and Consequences of Phago-Mixotrophic Mode of Nutrition.</title>
        <authorList>
            <person name="Burns J.A."/>
            <person name="Paasch A."/>
            <person name="Narechania A."/>
            <person name="Kim E."/>
        </authorList>
    </citation>
    <scope>NUCLEOTIDE SEQUENCE [LARGE SCALE GENOMIC DNA]</scope>
    <source>
        <strain evidence="2 3">PLY_AMNH</strain>
    </source>
</reference>
<dbReference type="Proteomes" id="UP001190700">
    <property type="component" value="Unassembled WGS sequence"/>
</dbReference>
<proteinExistence type="predicted"/>
<dbReference type="AlphaFoldDB" id="A0AAE0ERP4"/>
<feature type="compositionally biased region" description="Low complexity" evidence="1">
    <location>
        <begin position="106"/>
        <end position="118"/>
    </location>
</feature>
<gene>
    <name evidence="2" type="ORF">CYMTET_52381</name>
</gene>
<evidence type="ECO:0000256" key="1">
    <source>
        <dbReference type="SAM" id="MobiDB-lite"/>
    </source>
</evidence>
<keyword evidence="3" id="KW-1185">Reference proteome</keyword>
<accession>A0AAE0ERP4</accession>
<evidence type="ECO:0000313" key="3">
    <source>
        <dbReference type="Proteomes" id="UP001190700"/>
    </source>
</evidence>
<dbReference type="EMBL" id="LGRX02034538">
    <property type="protein sequence ID" value="KAK3237547.1"/>
    <property type="molecule type" value="Genomic_DNA"/>
</dbReference>
<evidence type="ECO:0000313" key="2">
    <source>
        <dbReference type="EMBL" id="KAK3237547.1"/>
    </source>
</evidence>
<protein>
    <submittedName>
        <fullName evidence="2">Uncharacterized protein</fullName>
    </submittedName>
</protein>
<name>A0AAE0ERP4_9CHLO</name>
<feature type="region of interest" description="Disordered" evidence="1">
    <location>
        <begin position="86"/>
        <end position="124"/>
    </location>
</feature>
<comment type="caution">
    <text evidence="2">The sequence shown here is derived from an EMBL/GenBank/DDBJ whole genome shotgun (WGS) entry which is preliminary data.</text>
</comment>
<organism evidence="2 3">
    <name type="scientific">Cymbomonas tetramitiformis</name>
    <dbReference type="NCBI Taxonomy" id="36881"/>
    <lineage>
        <taxon>Eukaryota</taxon>
        <taxon>Viridiplantae</taxon>
        <taxon>Chlorophyta</taxon>
        <taxon>Pyramimonadophyceae</taxon>
        <taxon>Pyramimonadales</taxon>
        <taxon>Pyramimonadaceae</taxon>
        <taxon>Cymbomonas</taxon>
    </lineage>
</organism>